<dbReference type="Proteomes" id="UP000277580">
    <property type="component" value="Unassembled WGS sequence"/>
</dbReference>
<reference evidence="1 2" key="1">
    <citation type="journal article" date="2018" name="Nat. Ecol. Evol.">
        <title>Pezizomycetes genomes reveal the molecular basis of ectomycorrhizal truffle lifestyle.</title>
        <authorList>
            <person name="Murat C."/>
            <person name="Payen T."/>
            <person name="Noel B."/>
            <person name="Kuo A."/>
            <person name="Morin E."/>
            <person name="Chen J."/>
            <person name="Kohler A."/>
            <person name="Krizsan K."/>
            <person name="Balestrini R."/>
            <person name="Da Silva C."/>
            <person name="Montanini B."/>
            <person name="Hainaut M."/>
            <person name="Levati E."/>
            <person name="Barry K.W."/>
            <person name="Belfiori B."/>
            <person name="Cichocki N."/>
            <person name="Clum A."/>
            <person name="Dockter R.B."/>
            <person name="Fauchery L."/>
            <person name="Guy J."/>
            <person name="Iotti M."/>
            <person name="Le Tacon F."/>
            <person name="Lindquist E.A."/>
            <person name="Lipzen A."/>
            <person name="Malagnac F."/>
            <person name="Mello A."/>
            <person name="Molinier V."/>
            <person name="Miyauchi S."/>
            <person name="Poulain J."/>
            <person name="Riccioni C."/>
            <person name="Rubini A."/>
            <person name="Sitrit Y."/>
            <person name="Splivallo R."/>
            <person name="Traeger S."/>
            <person name="Wang M."/>
            <person name="Zifcakova L."/>
            <person name="Wipf D."/>
            <person name="Zambonelli A."/>
            <person name="Paolocci F."/>
            <person name="Nowrousian M."/>
            <person name="Ottonello S."/>
            <person name="Baldrian P."/>
            <person name="Spatafora J.W."/>
            <person name="Henrissat B."/>
            <person name="Nagy L.G."/>
            <person name="Aury J.M."/>
            <person name="Wincker P."/>
            <person name="Grigoriev I.V."/>
            <person name="Bonfante P."/>
            <person name="Martin F.M."/>
        </authorList>
    </citation>
    <scope>NUCLEOTIDE SEQUENCE [LARGE SCALE GENOMIC DNA]</scope>
    <source>
        <strain evidence="1 2">CCBAS932</strain>
    </source>
</reference>
<sequence>MPNNRHRRHSRRMAKPCQHARLDTLPWLACGLTCILSNCHHNFTSGLFSPSLLITLTLTDCPIAAHPQSSTLGVNLSFLLFWEGAEGGTEYLTTPHHITPHLIRNHHGQGICFIFFLQGSQKQLSLDSFPFSISRYCYCG</sequence>
<dbReference type="EMBL" id="ML119113">
    <property type="protein sequence ID" value="RPB15369.1"/>
    <property type="molecule type" value="Genomic_DNA"/>
</dbReference>
<gene>
    <name evidence="1" type="ORF">P167DRAFT_426502</name>
</gene>
<dbReference type="InParanoid" id="A0A3N4L116"/>
<keyword evidence="2" id="KW-1185">Reference proteome</keyword>
<name>A0A3N4L116_9PEZI</name>
<proteinExistence type="predicted"/>
<evidence type="ECO:0000313" key="1">
    <source>
        <dbReference type="EMBL" id="RPB15369.1"/>
    </source>
</evidence>
<evidence type="ECO:0000313" key="2">
    <source>
        <dbReference type="Proteomes" id="UP000277580"/>
    </source>
</evidence>
<organism evidence="1 2">
    <name type="scientific">Morchella conica CCBAS932</name>
    <dbReference type="NCBI Taxonomy" id="1392247"/>
    <lineage>
        <taxon>Eukaryota</taxon>
        <taxon>Fungi</taxon>
        <taxon>Dikarya</taxon>
        <taxon>Ascomycota</taxon>
        <taxon>Pezizomycotina</taxon>
        <taxon>Pezizomycetes</taxon>
        <taxon>Pezizales</taxon>
        <taxon>Morchellaceae</taxon>
        <taxon>Morchella</taxon>
    </lineage>
</organism>
<protein>
    <submittedName>
        <fullName evidence="1">Uncharacterized protein</fullName>
    </submittedName>
</protein>
<accession>A0A3N4L116</accession>
<dbReference type="AlphaFoldDB" id="A0A3N4L116"/>